<dbReference type="Pfam" id="PF01903">
    <property type="entry name" value="CbiX"/>
    <property type="match status" value="1"/>
</dbReference>
<dbReference type="InterPro" id="IPR002762">
    <property type="entry name" value="CbiX-like"/>
</dbReference>
<keyword evidence="1" id="KW-0479">Metal-binding</keyword>
<evidence type="ECO:0008006" key="6">
    <source>
        <dbReference type="Google" id="ProtNLM"/>
    </source>
</evidence>
<evidence type="ECO:0000256" key="3">
    <source>
        <dbReference type="SAM" id="MobiDB-lite"/>
    </source>
</evidence>
<evidence type="ECO:0000256" key="1">
    <source>
        <dbReference type="ARBA" id="ARBA00022723"/>
    </source>
</evidence>
<keyword evidence="2" id="KW-0456">Lyase</keyword>
<protein>
    <recommendedName>
        <fullName evidence="6">Sirohydrochlorin cobaltochelatase</fullName>
    </recommendedName>
</protein>
<dbReference type="Proteomes" id="UP000595221">
    <property type="component" value="Chromosome"/>
</dbReference>
<dbReference type="Gene3D" id="3.40.50.1400">
    <property type="match status" value="2"/>
</dbReference>
<dbReference type="PANTHER" id="PTHR33542:SF5">
    <property type="entry name" value="FERROCHELATASE CHE1"/>
    <property type="match status" value="1"/>
</dbReference>
<dbReference type="GO" id="GO:0016829">
    <property type="term" value="F:lyase activity"/>
    <property type="evidence" value="ECO:0007669"/>
    <property type="project" value="UniProtKB-KW"/>
</dbReference>
<dbReference type="InterPro" id="IPR050963">
    <property type="entry name" value="Sirohydro_Cobaltochel/CbiX"/>
</dbReference>
<gene>
    <name evidence="4" type="ORF">I6H58_00235</name>
</gene>
<accession>A0A7T4MTR9</accession>
<dbReference type="CDD" id="cd03416">
    <property type="entry name" value="CbiX_SirB_N"/>
    <property type="match status" value="1"/>
</dbReference>
<proteinExistence type="predicted"/>
<evidence type="ECO:0000313" key="5">
    <source>
        <dbReference type="Proteomes" id="UP000595221"/>
    </source>
</evidence>
<dbReference type="AlphaFoldDB" id="A0A7T4MTR9"/>
<evidence type="ECO:0000313" key="4">
    <source>
        <dbReference type="EMBL" id="QQC59486.1"/>
    </source>
</evidence>
<organism evidence="4 5">
    <name type="scientific">Rothia kristinae</name>
    <dbReference type="NCBI Taxonomy" id="37923"/>
    <lineage>
        <taxon>Bacteria</taxon>
        <taxon>Bacillati</taxon>
        <taxon>Actinomycetota</taxon>
        <taxon>Actinomycetes</taxon>
        <taxon>Micrococcales</taxon>
        <taxon>Micrococcaceae</taxon>
        <taxon>Rothia</taxon>
    </lineage>
</organism>
<dbReference type="SUPFAM" id="SSF53800">
    <property type="entry name" value="Chelatase"/>
    <property type="match status" value="2"/>
</dbReference>
<reference evidence="4 5" key="1">
    <citation type="submission" date="2020-12" db="EMBL/GenBank/DDBJ databases">
        <title>FDA dAtabase for Regulatory Grade micrObial Sequences (FDA-ARGOS): Supporting development and validation of Infectious Disease Dx tests.</title>
        <authorList>
            <person name="Sproer C."/>
            <person name="Gronow S."/>
            <person name="Severitt S."/>
            <person name="Schroder I."/>
            <person name="Tallon L."/>
            <person name="Sadzewicz L."/>
            <person name="Zhao X."/>
            <person name="Boylan J."/>
            <person name="Ott S."/>
            <person name="Bowen H."/>
            <person name="Vavikolanu K."/>
            <person name="Mehta A."/>
            <person name="Aluvathingal J."/>
            <person name="Nadendla S."/>
            <person name="Lowell S."/>
            <person name="Myers T."/>
            <person name="Yan Y."/>
            <person name="Sichtig H."/>
        </authorList>
    </citation>
    <scope>NUCLEOTIDE SEQUENCE [LARGE SCALE GENOMIC DNA]</scope>
    <source>
        <strain evidence="4 5">FDAARGOS_1001</strain>
    </source>
</reference>
<dbReference type="EMBL" id="CP066078">
    <property type="protein sequence ID" value="QQC59486.1"/>
    <property type="molecule type" value="Genomic_DNA"/>
</dbReference>
<name>A0A7T4MTR9_9MICC</name>
<evidence type="ECO:0000256" key="2">
    <source>
        <dbReference type="ARBA" id="ARBA00023239"/>
    </source>
</evidence>
<sequence length="298" mass="30329">MSEDPSAAAGAPTPTVPPAPDATTPESKQPDAADLDSIDLDPADLDQAEREALSGVHLVVCGHGTRSRLGQRTMAALVDSIRALSPVPVRAASVDVQEPSAEAVIAGLSPDRPGVVQPLLLSTGYHTRVDLQQAARRHPGLRRGHGMVVARALGPDPILAGLQVRRLREAGWRPEGQPGAVVMGAAGSSVAAGRQAASQQCDLLAEALGRPVQLGYGAGRPRIADVVETASGTGPVACSSYLLTPGTFQDRLAAAGPQLLAGPLLEAEDEAGLRAVALLALRRAAGAAAGGEDQIEAA</sequence>
<dbReference type="GO" id="GO:0046872">
    <property type="term" value="F:metal ion binding"/>
    <property type="evidence" value="ECO:0007669"/>
    <property type="project" value="UniProtKB-KW"/>
</dbReference>
<dbReference type="PANTHER" id="PTHR33542">
    <property type="entry name" value="SIROHYDROCHLORIN FERROCHELATASE, CHLOROPLASTIC"/>
    <property type="match status" value="1"/>
</dbReference>
<dbReference type="RefSeq" id="WP_198490392.1">
    <property type="nucleotide sequence ID" value="NZ_CP066078.1"/>
</dbReference>
<feature type="region of interest" description="Disordered" evidence="3">
    <location>
        <begin position="1"/>
        <end position="39"/>
    </location>
</feature>